<sequence length="86" mass="9430">MPLPDERPRQSVANLIGRFETQTKRHPATGASSPRSSSVVSHITGDSAKEELKEKREWPPKPAAEAANVPSEPPTSFRFKSPVIQP</sequence>
<name>K5WRW9_AGABU</name>
<gene>
    <name evidence="2" type="ORF">AGABI1DRAFT_107850</name>
</gene>
<dbReference type="KEGG" id="abp:AGABI1DRAFT107850"/>
<dbReference type="Proteomes" id="UP000008493">
    <property type="component" value="Unassembled WGS sequence"/>
</dbReference>
<dbReference type="GeneID" id="18822473"/>
<dbReference type="EMBL" id="JH971393">
    <property type="protein sequence ID" value="EKM78116.1"/>
    <property type="molecule type" value="Genomic_DNA"/>
</dbReference>
<feature type="non-terminal residue" evidence="2">
    <location>
        <position position="1"/>
    </location>
</feature>
<reference evidence="3" key="1">
    <citation type="journal article" date="2012" name="Proc. Natl. Acad. Sci. U.S.A.">
        <title>Genome sequence of the button mushroom Agaricus bisporus reveals mechanisms governing adaptation to a humic-rich ecological niche.</title>
        <authorList>
            <person name="Morin E."/>
            <person name="Kohler A."/>
            <person name="Baker A.R."/>
            <person name="Foulongne-Oriol M."/>
            <person name="Lombard V."/>
            <person name="Nagy L.G."/>
            <person name="Ohm R.A."/>
            <person name="Patyshakuliyeva A."/>
            <person name="Brun A."/>
            <person name="Aerts A.L."/>
            <person name="Bailey A.M."/>
            <person name="Billette C."/>
            <person name="Coutinho P.M."/>
            <person name="Deakin G."/>
            <person name="Doddapaneni H."/>
            <person name="Floudas D."/>
            <person name="Grimwood J."/>
            <person name="Hilden K."/>
            <person name="Kuees U."/>
            <person name="LaButti K.M."/>
            <person name="Lapidus A."/>
            <person name="Lindquist E.A."/>
            <person name="Lucas S.M."/>
            <person name="Murat C."/>
            <person name="Riley R.W."/>
            <person name="Salamov A.A."/>
            <person name="Schmutz J."/>
            <person name="Subramanian V."/>
            <person name="Woesten H.A.B."/>
            <person name="Xu J."/>
            <person name="Eastwood D.C."/>
            <person name="Foster G.D."/>
            <person name="Sonnenberg A.S."/>
            <person name="Cullen D."/>
            <person name="de Vries R.P."/>
            <person name="Lundell T."/>
            <person name="Hibbett D.S."/>
            <person name="Henrissat B."/>
            <person name="Burton K.S."/>
            <person name="Kerrigan R.W."/>
            <person name="Challen M.P."/>
            <person name="Grigoriev I.V."/>
            <person name="Martin F."/>
        </authorList>
    </citation>
    <scope>NUCLEOTIDE SEQUENCE [LARGE SCALE GENOMIC DNA]</scope>
    <source>
        <strain evidence="3">JB137-S8 / ATCC MYA-4627 / FGSC 10392</strain>
    </source>
</reference>
<dbReference type="HOGENOM" id="CLU_2728995_0_0_1"/>
<organism evidence="2 3">
    <name type="scientific">Agaricus bisporus var. burnettii (strain JB137-S8 / ATCC MYA-4627 / FGSC 10392)</name>
    <name type="common">White button mushroom</name>
    <dbReference type="NCBI Taxonomy" id="597362"/>
    <lineage>
        <taxon>Eukaryota</taxon>
        <taxon>Fungi</taxon>
        <taxon>Dikarya</taxon>
        <taxon>Basidiomycota</taxon>
        <taxon>Agaricomycotina</taxon>
        <taxon>Agaricomycetes</taxon>
        <taxon>Agaricomycetidae</taxon>
        <taxon>Agaricales</taxon>
        <taxon>Agaricineae</taxon>
        <taxon>Agaricaceae</taxon>
        <taxon>Agaricus</taxon>
    </lineage>
</organism>
<evidence type="ECO:0000256" key="1">
    <source>
        <dbReference type="SAM" id="MobiDB-lite"/>
    </source>
</evidence>
<dbReference type="OrthoDB" id="3271236at2759"/>
<proteinExistence type="predicted"/>
<keyword evidence="3" id="KW-1185">Reference proteome</keyword>
<dbReference type="AlphaFoldDB" id="K5WRW9"/>
<dbReference type="InParanoid" id="K5WRW9"/>
<dbReference type="RefSeq" id="XP_007331447.1">
    <property type="nucleotide sequence ID" value="XM_007331385.1"/>
</dbReference>
<evidence type="ECO:0000313" key="2">
    <source>
        <dbReference type="EMBL" id="EKM78116.1"/>
    </source>
</evidence>
<feature type="region of interest" description="Disordered" evidence="1">
    <location>
        <begin position="18"/>
        <end position="86"/>
    </location>
</feature>
<accession>K5WRW9</accession>
<protein>
    <submittedName>
        <fullName evidence="2">Uncharacterized protein</fullName>
    </submittedName>
</protein>
<feature type="compositionally biased region" description="Low complexity" evidence="1">
    <location>
        <begin position="32"/>
        <end position="41"/>
    </location>
</feature>
<evidence type="ECO:0000313" key="3">
    <source>
        <dbReference type="Proteomes" id="UP000008493"/>
    </source>
</evidence>
<feature type="compositionally biased region" description="Basic and acidic residues" evidence="1">
    <location>
        <begin position="47"/>
        <end position="59"/>
    </location>
</feature>